<comment type="similarity">
    <text evidence="7 8">Belongs to the peptidase S1 family. CLIP subfamily.</text>
</comment>
<keyword evidence="12" id="KW-1185">Reference proteome</keyword>
<dbReference type="FunFam" id="2.40.10.10:FF:000028">
    <property type="entry name" value="Serine protease easter"/>
    <property type="match status" value="1"/>
</dbReference>
<keyword evidence="1 8" id="KW-0645">Protease</keyword>
<dbReference type="InterPro" id="IPR001314">
    <property type="entry name" value="Peptidase_S1A"/>
</dbReference>
<dbReference type="GO" id="GO:0004252">
    <property type="term" value="F:serine-type endopeptidase activity"/>
    <property type="evidence" value="ECO:0007669"/>
    <property type="project" value="UniProtKB-UniRule"/>
</dbReference>
<protein>
    <recommendedName>
        <fullName evidence="8">CLIP domain-containing serine protease</fullName>
        <ecNumber evidence="8">3.4.21.-</ecNumber>
    </recommendedName>
</protein>
<name>A0AAN7PIX6_9COLE</name>
<evidence type="ECO:0000256" key="3">
    <source>
        <dbReference type="ARBA" id="ARBA00022801"/>
    </source>
</evidence>
<dbReference type="Pfam" id="PF12032">
    <property type="entry name" value="CLIP"/>
    <property type="match status" value="1"/>
</dbReference>
<keyword evidence="2 8" id="KW-0732">Signal</keyword>
<dbReference type="InterPro" id="IPR001254">
    <property type="entry name" value="Trypsin_dom"/>
</dbReference>
<dbReference type="InterPro" id="IPR022700">
    <property type="entry name" value="CLIP"/>
</dbReference>
<keyword evidence="3 8" id="KW-0378">Hydrolase</keyword>
<dbReference type="Pfam" id="PF00089">
    <property type="entry name" value="Trypsin"/>
    <property type="match status" value="1"/>
</dbReference>
<dbReference type="PROSITE" id="PS50240">
    <property type="entry name" value="TRYPSIN_DOM"/>
    <property type="match status" value="1"/>
</dbReference>
<dbReference type="SMART" id="SM00020">
    <property type="entry name" value="Tryp_SPc"/>
    <property type="match status" value="1"/>
</dbReference>
<keyword evidence="6" id="KW-0325">Glycoprotein</keyword>
<dbReference type="Gene3D" id="2.40.10.10">
    <property type="entry name" value="Trypsin-like serine proteases"/>
    <property type="match status" value="2"/>
</dbReference>
<evidence type="ECO:0000313" key="12">
    <source>
        <dbReference type="Proteomes" id="UP001353858"/>
    </source>
</evidence>
<keyword evidence="5" id="KW-1015">Disulfide bond</keyword>
<feature type="domain" description="Peptidase S1" evidence="9">
    <location>
        <begin position="123"/>
        <end position="358"/>
    </location>
</feature>
<feature type="signal peptide" evidence="8">
    <location>
        <begin position="1"/>
        <end position="16"/>
    </location>
</feature>
<keyword evidence="8" id="KW-0964">Secreted</keyword>
<evidence type="ECO:0000256" key="2">
    <source>
        <dbReference type="ARBA" id="ARBA00022729"/>
    </source>
</evidence>
<evidence type="ECO:0000259" key="9">
    <source>
        <dbReference type="PROSITE" id="PS50240"/>
    </source>
</evidence>
<organism evidence="11 12">
    <name type="scientific">Aquatica leii</name>
    <dbReference type="NCBI Taxonomy" id="1421715"/>
    <lineage>
        <taxon>Eukaryota</taxon>
        <taxon>Metazoa</taxon>
        <taxon>Ecdysozoa</taxon>
        <taxon>Arthropoda</taxon>
        <taxon>Hexapoda</taxon>
        <taxon>Insecta</taxon>
        <taxon>Pterygota</taxon>
        <taxon>Neoptera</taxon>
        <taxon>Endopterygota</taxon>
        <taxon>Coleoptera</taxon>
        <taxon>Polyphaga</taxon>
        <taxon>Elateriformia</taxon>
        <taxon>Elateroidea</taxon>
        <taxon>Lampyridae</taxon>
        <taxon>Luciolinae</taxon>
        <taxon>Aquatica</taxon>
    </lineage>
</organism>
<dbReference type="AlphaFoldDB" id="A0AAN7PIX6"/>
<dbReference type="InterPro" id="IPR051487">
    <property type="entry name" value="Ser/Thr_Proteases_Immune/Dev"/>
</dbReference>
<dbReference type="EC" id="3.4.21.-" evidence="8"/>
<dbReference type="PRINTS" id="PR00722">
    <property type="entry name" value="CHYMOTRYPSIN"/>
</dbReference>
<dbReference type="PROSITE" id="PS51888">
    <property type="entry name" value="CLIP"/>
    <property type="match status" value="1"/>
</dbReference>
<comment type="domain">
    <text evidence="8">The clip domain consists of 35-55 residues which are 'knitted' together usually by 3 conserved disulfide bonds forming a clip-like compact structure.</text>
</comment>
<dbReference type="SUPFAM" id="SSF50494">
    <property type="entry name" value="Trypsin-like serine proteases"/>
    <property type="match status" value="1"/>
</dbReference>
<evidence type="ECO:0000313" key="11">
    <source>
        <dbReference type="EMBL" id="KAK4881496.1"/>
    </source>
</evidence>
<dbReference type="SMART" id="SM00680">
    <property type="entry name" value="CLIP"/>
    <property type="match status" value="1"/>
</dbReference>
<proteinExistence type="inferred from homology"/>
<evidence type="ECO:0000256" key="8">
    <source>
        <dbReference type="RuleBase" id="RU366078"/>
    </source>
</evidence>
<feature type="chain" id="PRO_5042670827" description="CLIP domain-containing serine protease" evidence="8">
    <location>
        <begin position="17"/>
        <end position="358"/>
    </location>
</feature>
<dbReference type="Proteomes" id="UP001353858">
    <property type="component" value="Unassembled WGS sequence"/>
</dbReference>
<feature type="domain" description="Clip" evidence="10">
    <location>
        <begin position="20"/>
        <end position="70"/>
    </location>
</feature>
<dbReference type="PANTHER" id="PTHR24256">
    <property type="entry name" value="TRYPTASE-RELATED"/>
    <property type="match status" value="1"/>
</dbReference>
<comment type="subcellular location">
    <subcellularLocation>
        <location evidence="8">Secreted</location>
    </subcellularLocation>
</comment>
<reference evidence="12" key="1">
    <citation type="submission" date="2023-01" db="EMBL/GenBank/DDBJ databases">
        <title>Key to firefly adult light organ development and bioluminescence: homeobox transcription factors regulate luciferase expression and transportation to peroxisome.</title>
        <authorList>
            <person name="Fu X."/>
        </authorList>
    </citation>
    <scope>NUCLEOTIDE SEQUENCE [LARGE SCALE GENOMIC DNA]</scope>
</reference>
<sequence length="358" mass="39689">MFIFVYLLLLIQASLSEPNECVTPNGENAKCVPISSCAVIRQALIYLSPDVIEFAKQSQCDYKKEPWVCCGSSGRKVISTTTAKNIIIPSRLPKPDNVAPLDDNLLPDNTLCGYQVTQRDNRIVGGDISDIYEFPWMVALKYKKYDGSDGGFRCGGTLINKNHVLTAAQCLHIKGYNLTEARLGEWRISTNEDCIQDTASDKVCADKVIDLKIVNEIPHPFYSIKSGNNDIALLTLETNLKFTDFVRPICLPPADLPEPEPGSLLDISGWGFTEEGKPSDYKKKVKIPMLSNARCKEVFTDYTHINPNQACAGGEDGKDACHGDAGGPLMTVFEKSDNNDEDQWYQEGIIYRGIRDGF</sequence>
<gene>
    <name evidence="11" type="ORF">RN001_004815</name>
</gene>
<dbReference type="InterPro" id="IPR038565">
    <property type="entry name" value="CLIP_sf"/>
</dbReference>
<dbReference type="GO" id="GO:0005576">
    <property type="term" value="C:extracellular region"/>
    <property type="evidence" value="ECO:0007669"/>
    <property type="project" value="UniProtKB-SubCell"/>
</dbReference>
<dbReference type="GO" id="GO:0006508">
    <property type="term" value="P:proteolysis"/>
    <property type="evidence" value="ECO:0007669"/>
    <property type="project" value="UniProtKB-KW"/>
</dbReference>
<accession>A0AAN7PIX6</accession>
<evidence type="ECO:0000259" key="10">
    <source>
        <dbReference type="PROSITE" id="PS51888"/>
    </source>
</evidence>
<dbReference type="InterPro" id="IPR009003">
    <property type="entry name" value="Peptidase_S1_PA"/>
</dbReference>
<evidence type="ECO:0000256" key="7">
    <source>
        <dbReference type="ARBA" id="ARBA00024195"/>
    </source>
</evidence>
<dbReference type="CDD" id="cd00190">
    <property type="entry name" value="Tryp_SPc"/>
    <property type="match status" value="1"/>
</dbReference>
<dbReference type="InterPro" id="IPR043504">
    <property type="entry name" value="Peptidase_S1_PA_chymotrypsin"/>
</dbReference>
<evidence type="ECO:0000256" key="1">
    <source>
        <dbReference type="ARBA" id="ARBA00022670"/>
    </source>
</evidence>
<dbReference type="Gene3D" id="3.30.1640.30">
    <property type="match status" value="1"/>
</dbReference>
<evidence type="ECO:0000256" key="6">
    <source>
        <dbReference type="ARBA" id="ARBA00023180"/>
    </source>
</evidence>
<evidence type="ECO:0000256" key="5">
    <source>
        <dbReference type="ARBA" id="ARBA00023157"/>
    </source>
</evidence>
<comment type="caution">
    <text evidence="11">The sequence shown here is derived from an EMBL/GenBank/DDBJ whole genome shotgun (WGS) entry which is preliminary data.</text>
</comment>
<keyword evidence="4 8" id="KW-0720">Serine protease</keyword>
<evidence type="ECO:0000256" key="4">
    <source>
        <dbReference type="ARBA" id="ARBA00022825"/>
    </source>
</evidence>
<dbReference type="EMBL" id="JARPUR010000002">
    <property type="protein sequence ID" value="KAK4881496.1"/>
    <property type="molecule type" value="Genomic_DNA"/>
</dbReference>